<gene>
    <name evidence="3" type="ORF">DIS24_g4762</name>
</gene>
<dbReference type="Proteomes" id="UP001175001">
    <property type="component" value="Unassembled WGS sequence"/>
</dbReference>
<keyword evidence="2" id="KW-0472">Membrane</keyword>
<organism evidence="3 4">
    <name type="scientific">Lasiodiplodia hormozganensis</name>
    <dbReference type="NCBI Taxonomy" id="869390"/>
    <lineage>
        <taxon>Eukaryota</taxon>
        <taxon>Fungi</taxon>
        <taxon>Dikarya</taxon>
        <taxon>Ascomycota</taxon>
        <taxon>Pezizomycotina</taxon>
        <taxon>Dothideomycetes</taxon>
        <taxon>Dothideomycetes incertae sedis</taxon>
        <taxon>Botryosphaeriales</taxon>
        <taxon>Botryosphaeriaceae</taxon>
        <taxon>Lasiodiplodia</taxon>
    </lineage>
</organism>
<evidence type="ECO:0000313" key="4">
    <source>
        <dbReference type="Proteomes" id="UP001175001"/>
    </source>
</evidence>
<evidence type="ECO:0000313" key="3">
    <source>
        <dbReference type="EMBL" id="KAK0658443.1"/>
    </source>
</evidence>
<feature type="transmembrane region" description="Helical" evidence="2">
    <location>
        <begin position="115"/>
        <end position="134"/>
    </location>
</feature>
<accession>A0AA39YTQ7</accession>
<name>A0AA39YTQ7_9PEZI</name>
<reference evidence="3" key="1">
    <citation type="submission" date="2023-06" db="EMBL/GenBank/DDBJ databases">
        <title>Multi-omics analyses reveal the molecular pathogenesis toolkit of Lasiodiplodia hormozganensis, a cross-kingdom pathogen.</title>
        <authorList>
            <person name="Felix C."/>
            <person name="Meneses R."/>
            <person name="Goncalves M.F.M."/>
            <person name="Tilleman L."/>
            <person name="Duarte A.S."/>
            <person name="Jorrin-Novo J.V."/>
            <person name="Van De Peer Y."/>
            <person name="Deforce D."/>
            <person name="Van Nieuwerburgh F."/>
            <person name="Esteves A.C."/>
            <person name="Alves A."/>
        </authorList>
    </citation>
    <scope>NUCLEOTIDE SEQUENCE</scope>
    <source>
        <strain evidence="3">CBS 339.90</strain>
    </source>
</reference>
<keyword evidence="2" id="KW-0812">Transmembrane</keyword>
<keyword evidence="4" id="KW-1185">Reference proteome</keyword>
<sequence length="306" mass="33729">MPASDPSKPPILPTFQPAAHPKRQNTTSSTTTRTTIGATPTPSRHNSSTTTPATRRPHPHQHQRQASSQSIITRKPVPPPKRAPSTLARPSFKRAPTTQTQYVDLLVRLDEIPRWHNIVCAFCSWLLLAGYLVFPATFTKVQARVETEVDGKDDVVTVFVAGAVKNVGLLWVAGACCVVGAAGLAWLWVRHWWHYIWLVNRVFLPGTTNSVAGLVSTLVNIYSAQDGKLSITAKVTVGVTAGCTLIFGTLFIVHQLLLMRVKKKHERQIEADEKRERQLNGEENVGAFEKLKRKAQEPAVMPGSVV</sequence>
<comment type="caution">
    <text evidence="3">The sequence shown here is derived from an EMBL/GenBank/DDBJ whole genome shotgun (WGS) entry which is preliminary data.</text>
</comment>
<keyword evidence="2" id="KW-1133">Transmembrane helix</keyword>
<evidence type="ECO:0000256" key="2">
    <source>
        <dbReference type="SAM" id="Phobius"/>
    </source>
</evidence>
<feature type="transmembrane region" description="Helical" evidence="2">
    <location>
        <begin position="235"/>
        <end position="258"/>
    </location>
</feature>
<feature type="transmembrane region" description="Helical" evidence="2">
    <location>
        <begin position="169"/>
        <end position="189"/>
    </location>
</feature>
<dbReference type="AlphaFoldDB" id="A0AA39YTQ7"/>
<feature type="transmembrane region" description="Helical" evidence="2">
    <location>
        <begin position="201"/>
        <end position="223"/>
    </location>
</feature>
<dbReference type="EMBL" id="JAUJDW010000018">
    <property type="protein sequence ID" value="KAK0658443.1"/>
    <property type="molecule type" value="Genomic_DNA"/>
</dbReference>
<evidence type="ECO:0000256" key="1">
    <source>
        <dbReference type="SAM" id="MobiDB-lite"/>
    </source>
</evidence>
<feature type="compositionally biased region" description="Low complexity" evidence="1">
    <location>
        <begin position="26"/>
        <end position="54"/>
    </location>
</feature>
<feature type="region of interest" description="Disordered" evidence="1">
    <location>
        <begin position="1"/>
        <end position="94"/>
    </location>
</feature>
<proteinExistence type="predicted"/>
<protein>
    <submittedName>
        <fullName evidence="3">Uncharacterized protein</fullName>
    </submittedName>
</protein>